<feature type="compositionally biased region" description="Polar residues" evidence="2">
    <location>
        <begin position="267"/>
        <end position="276"/>
    </location>
</feature>
<feature type="compositionally biased region" description="Pro residues" evidence="2">
    <location>
        <begin position="304"/>
        <end position="313"/>
    </location>
</feature>
<feature type="region of interest" description="Disordered" evidence="2">
    <location>
        <begin position="199"/>
        <end position="233"/>
    </location>
</feature>
<feature type="region of interest" description="Disordered" evidence="2">
    <location>
        <begin position="263"/>
        <end position="313"/>
    </location>
</feature>
<keyword evidence="1" id="KW-0175">Coiled coil</keyword>
<protein>
    <submittedName>
        <fullName evidence="3">Transcriptional regulator with XRE-family HTH domain</fullName>
    </submittedName>
</protein>
<feature type="coiled-coil region" evidence="1">
    <location>
        <begin position="142"/>
        <end position="190"/>
    </location>
</feature>
<feature type="compositionally biased region" description="Low complexity" evidence="2">
    <location>
        <begin position="277"/>
        <end position="287"/>
    </location>
</feature>
<comment type="caution">
    <text evidence="3">The sequence shown here is derived from an EMBL/GenBank/DDBJ whole genome shotgun (WGS) entry which is preliminary data.</text>
</comment>
<proteinExistence type="predicted"/>
<dbReference type="AlphaFoldDB" id="A0A7W7PWV7"/>
<organism evidence="3 4">
    <name type="scientific">Streptomyces griseomycini</name>
    <dbReference type="NCBI Taxonomy" id="66895"/>
    <lineage>
        <taxon>Bacteria</taxon>
        <taxon>Bacillati</taxon>
        <taxon>Actinomycetota</taxon>
        <taxon>Actinomycetes</taxon>
        <taxon>Kitasatosporales</taxon>
        <taxon>Streptomycetaceae</taxon>
        <taxon>Streptomyces</taxon>
    </lineage>
</organism>
<dbReference type="EMBL" id="JACHJI010000018">
    <property type="protein sequence ID" value="MBB4902718.1"/>
    <property type="molecule type" value="Genomic_DNA"/>
</dbReference>
<evidence type="ECO:0000256" key="2">
    <source>
        <dbReference type="SAM" id="MobiDB-lite"/>
    </source>
</evidence>
<feature type="compositionally biased region" description="Basic and acidic residues" evidence="2">
    <location>
        <begin position="199"/>
        <end position="213"/>
    </location>
</feature>
<evidence type="ECO:0000256" key="1">
    <source>
        <dbReference type="SAM" id="Coils"/>
    </source>
</evidence>
<reference evidence="3 4" key="1">
    <citation type="submission" date="2020-08" db="EMBL/GenBank/DDBJ databases">
        <title>Genomic Encyclopedia of Type Strains, Phase III (KMG-III): the genomes of soil and plant-associated and newly described type strains.</title>
        <authorList>
            <person name="Whitman W."/>
        </authorList>
    </citation>
    <scope>NUCLEOTIDE SEQUENCE [LARGE SCALE GENOMIC DNA]</scope>
    <source>
        <strain evidence="3 4">CECT 3273</strain>
    </source>
</reference>
<keyword evidence="4" id="KW-1185">Reference proteome</keyword>
<sequence length="313" mass="34659">MSGQELSTVGKDDDAHEKHLAFKEMLRDRFQMLRDSGLSQNQFATKYGYTSGRVSNTLRANADGTYFPRIKMFEELCRELAERCHVQDAALVVLRQRHRETLEALCAVDKPHHIHQTMLAELYHAEVVAELTAKVSSDQLALSHAIAERDTLREDRDDQRQRTHALSARIEQLQRDLNSAKAGKQQAILQRDRASAELDRFESHEAAADRRSGAELGVSHGEHPFGGARPNGSRMRSTRFMAAVAVVFGALAMYGAAQLLEDADQEGGTSDQGKSVTSTPPASSSAPHENTPTQEASKPSKVPTTPPPHQRWT</sequence>
<name>A0A7W7PWV7_9ACTN</name>
<evidence type="ECO:0000313" key="3">
    <source>
        <dbReference type="EMBL" id="MBB4902718.1"/>
    </source>
</evidence>
<accession>A0A7W7PWV7</accession>
<gene>
    <name evidence="3" type="ORF">FHS37_006815</name>
</gene>
<dbReference type="RefSeq" id="WP_184828223.1">
    <property type="nucleotide sequence ID" value="NZ_JACHJI010000018.1"/>
</dbReference>
<evidence type="ECO:0000313" key="4">
    <source>
        <dbReference type="Proteomes" id="UP000579523"/>
    </source>
</evidence>
<dbReference type="Proteomes" id="UP000579523">
    <property type="component" value="Unassembled WGS sequence"/>
</dbReference>